<name>A0A1M7U925_9BRAD</name>
<evidence type="ECO:0000256" key="1">
    <source>
        <dbReference type="SAM" id="Phobius"/>
    </source>
</evidence>
<reference evidence="3" key="1">
    <citation type="submission" date="2016-11" db="EMBL/GenBank/DDBJ databases">
        <authorList>
            <person name="Varghese N."/>
            <person name="Submissions S."/>
        </authorList>
    </citation>
    <scope>NUCLEOTIDE SEQUENCE [LARGE SCALE GENOMIC DNA]</scope>
    <source>
        <strain evidence="3">GAS401</strain>
    </source>
</reference>
<gene>
    <name evidence="2" type="ORF">SAMN05444170_4019</name>
</gene>
<organism evidence="2 3">
    <name type="scientific">Bradyrhizobium erythrophlei</name>
    <dbReference type="NCBI Taxonomy" id="1437360"/>
    <lineage>
        <taxon>Bacteria</taxon>
        <taxon>Pseudomonadati</taxon>
        <taxon>Pseudomonadota</taxon>
        <taxon>Alphaproteobacteria</taxon>
        <taxon>Hyphomicrobiales</taxon>
        <taxon>Nitrobacteraceae</taxon>
        <taxon>Bradyrhizobium</taxon>
    </lineage>
</organism>
<proteinExistence type="predicted"/>
<dbReference type="Proteomes" id="UP000184096">
    <property type="component" value="Chromosome I"/>
</dbReference>
<keyword evidence="1" id="KW-0812">Transmembrane</keyword>
<protein>
    <submittedName>
        <fullName evidence="2">Small multidrug resistance family-3 protein</fullName>
    </submittedName>
</protein>
<dbReference type="AlphaFoldDB" id="A0A1M7U925"/>
<dbReference type="RefSeq" id="WP_072820348.1">
    <property type="nucleotide sequence ID" value="NZ_LT670849.1"/>
</dbReference>
<evidence type="ECO:0000313" key="3">
    <source>
        <dbReference type="Proteomes" id="UP000184096"/>
    </source>
</evidence>
<keyword evidence="1" id="KW-1133">Transmembrane helix</keyword>
<keyword evidence="1" id="KW-0472">Membrane</keyword>
<feature type="transmembrane region" description="Helical" evidence="1">
    <location>
        <begin position="89"/>
        <end position="108"/>
    </location>
</feature>
<feature type="transmembrane region" description="Helical" evidence="1">
    <location>
        <begin position="35"/>
        <end position="56"/>
    </location>
</feature>
<feature type="transmembrane region" description="Helical" evidence="1">
    <location>
        <begin position="63"/>
        <end position="83"/>
    </location>
</feature>
<accession>A0A1M7U925</accession>
<evidence type="ECO:0000313" key="2">
    <source>
        <dbReference type="EMBL" id="SHN79425.1"/>
    </source>
</evidence>
<keyword evidence="3" id="KW-1185">Reference proteome</keyword>
<sequence>MDIRIFLFLILATSLETFGDAIVRIGLGQTAWLPRGGLFLAGAILLFGYGVSLNLAPIEFNRVAGFYIATLFIVWQVVNLIMFRTLPDMPILVGGALIVGGGLIVTFWN</sequence>
<dbReference type="EMBL" id="LT670849">
    <property type="protein sequence ID" value="SHN79425.1"/>
    <property type="molecule type" value="Genomic_DNA"/>
</dbReference>